<reference evidence="3" key="2">
    <citation type="journal article" date="2010" name="Genome Res.">
        <title>Population genomic sequencing of Coccidioides fungi reveals recent hybridization and transposon control.</title>
        <authorList>
            <person name="Neafsey D.E."/>
            <person name="Barker B.M."/>
            <person name="Sharpton T.J."/>
            <person name="Stajich J.E."/>
            <person name="Park D.J."/>
            <person name="Whiston E."/>
            <person name="Hung C.-Y."/>
            <person name="McMahan C."/>
            <person name="White J."/>
            <person name="Sykes S."/>
            <person name="Heiman D."/>
            <person name="Young S."/>
            <person name="Zeng Q."/>
            <person name="Abouelleil A."/>
            <person name="Aftuck L."/>
            <person name="Bessette D."/>
            <person name="Brown A."/>
            <person name="FitzGerald M."/>
            <person name="Lui A."/>
            <person name="Macdonald J.P."/>
            <person name="Priest M."/>
            <person name="Orbach M.J."/>
            <person name="Galgiani J.N."/>
            <person name="Kirkland T.N."/>
            <person name="Cole G.T."/>
            <person name="Birren B.W."/>
            <person name="Henn M.R."/>
            <person name="Taylor J.W."/>
            <person name="Rounsley S.D."/>
        </authorList>
    </citation>
    <scope>GENOME REANNOTATION</scope>
    <source>
        <strain evidence="3">RS</strain>
    </source>
</reference>
<dbReference type="Proteomes" id="UP000001261">
    <property type="component" value="Unassembled WGS sequence"/>
</dbReference>
<dbReference type="VEuPathDB" id="FungiDB:CIMG_04378"/>
<evidence type="ECO:0000313" key="3">
    <source>
        <dbReference type="Proteomes" id="UP000001261"/>
    </source>
</evidence>
<dbReference type="KEGG" id="cim:CIMG_04378"/>
<feature type="transmembrane region" description="Helical" evidence="1">
    <location>
        <begin position="79"/>
        <end position="101"/>
    </location>
</feature>
<keyword evidence="1" id="KW-0812">Transmembrane</keyword>
<dbReference type="InParanoid" id="A0A0E1RY44"/>
<dbReference type="AlphaFoldDB" id="A0A0E1RY44"/>
<dbReference type="OMA" id="DYPPIRW"/>
<feature type="transmembrane region" description="Helical" evidence="1">
    <location>
        <begin position="25"/>
        <end position="50"/>
    </location>
</feature>
<dbReference type="RefSeq" id="XP_001244937.2">
    <property type="nucleotide sequence ID" value="XM_001244936.2"/>
</dbReference>
<keyword evidence="1" id="KW-1133">Transmembrane helix</keyword>
<gene>
    <name evidence="2" type="ORF">CIMG_04378</name>
</gene>
<feature type="transmembrane region" description="Helical" evidence="1">
    <location>
        <begin position="108"/>
        <end position="127"/>
    </location>
</feature>
<reference evidence="3" key="1">
    <citation type="journal article" date="2009" name="Genome Res.">
        <title>Comparative genomic analyses of the human fungal pathogens Coccidioides and their relatives.</title>
        <authorList>
            <person name="Sharpton T.J."/>
            <person name="Stajich J.E."/>
            <person name="Rounsley S.D."/>
            <person name="Gardner M.J."/>
            <person name="Wortman J.R."/>
            <person name="Jordar V.S."/>
            <person name="Maiti R."/>
            <person name="Kodira C.D."/>
            <person name="Neafsey D.E."/>
            <person name="Zeng Q."/>
            <person name="Hung C.-Y."/>
            <person name="McMahan C."/>
            <person name="Muszewska A."/>
            <person name="Grynberg M."/>
            <person name="Mandel M.A."/>
            <person name="Kellner E.M."/>
            <person name="Barker B.M."/>
            <person name="Galgiani J.N."/>
            <person name="Orbach M.J."/>
            <person name="Kirkland T.N."/>
            <person name="Cole G.T."/>
            <person name="Henn M.R."/>
            <person name="Birren B.W."/>
            <person name="Taylor J.W."/>
        </authorList>
    </citation>
    <scope>NUCLEOTIDE SEQUENCE [LARGE SCALE GENOMIC DNA]</scope>
    <source>
        <strain evidence="3">RS</strain>
    </source>
</reference>
<keyword evidence="1" id="KW-0472">Membrane</keyword>
<keyword evidence="3" id="KW-1185">Reference proteome</keyword>
<proteinExistence type="predicted"/>
<name>A0A0E1RY44_COCIM</name>
<protein>
    <submittedName>
        <fullName evidence="2">Uncharacterized protein</fullName>
    </submittedName>
</protein>
<dbReference type="GeneID" id="4563975"/>
<evidence type="ECO:0000313" key="2">
    <source>
        <dbReference type="EMBL" id="EAS33354.2"/>
    </source>
</evidence>
<evidence type="ECO:0000256" key="1">
    <source>
        <dbReference type="SAM" id="Phobius"/>
    </source>
</evidence>
<organism evidence="2 3">
    <name type="scientific">Coccidioides immitis (strain RS)</name>
    <name type="common">Valley fever fungus</name>
    <dbReference type="NCBI Taxonomy" id="246410"/>
    <lineage>
        <taxon>Eukaryota</taxon>
        <taxon>Fungi</taxon>
        <taxon>Dikarya</taxon>
        <taxon>Ascomycota</taxon>
        <taxon>Pezizomycotina</taxon>
        <taxon>Eurotiomycetes</taxon>
        <taxon>Eurotiomycetidae</taxon>
        <taxon>Onygenales</taxon>
        <taxon>Onygenaceae</taxon>
        <taxon>Coccidioides</taxon>
    </lineage>
</organism>
<dbReference type="OrthoDB" id="10278563at2759"/>
<dbReference type="EMBL" id="GG704914">
    <property type="protein sequence ID" value="EAS33354.2"/>
    <property type="molecule type" value="Genomic_DNA"/>
</dbReference>
<sequence>MIFPKLFGTRTQGRSWWPNCRAGQFFLFPAVIFSVLLWIFVIASAIYSVVLDNKSARALNAPIWWHRVSDDCTIAQGQIVALLFGICFETVQLSIHIFLFSTGRLHPITALVLSILSFGNWFGSSFYSPLANLAAERQFPATWETLFWIRQALGYCLLLLYLAYIVHASIATHRWRIAKKKRRTEEQETNIKLEDIE</sequence>
<accession>A0A0E1RY44</accession>
<feature type="transmembrane region" description="Helical" evidence="1">
    <location>
        <begin position="147"/>
        <end position="172"/>
    </location>
</feature>